<gene>
    <name evidence="1" type="ORF">TUBRATIS_26480</name>
</gene>
<evidence type="ECO:0000313" key="2">
    <source>
        <dbReference type="Proteomes" id="UP000282876"/>
    </source>
</evidence>
<organism evidence="1 2">
    <name type="scientific">Tubulinosema ratisbonensis</name>
    <dbReference type="NCBI Taxonomy" id="291195"/>
    <lineage>
        <taxon>Eukaryota</taxon>
        <taxon>Fungi</taxon>
        <taxon>Fungi incertae sedis</taxon>
        <taxon>Microsporidia</taxon>
        <taxon>Tubulinosematoidea</taxon>
        <taxon>Tubulinosematidae</taxon>
        <taxon>Tubulinosema</taxon>
    </lineage>
</organism>
<dbReference type="Proteomes" id="UP000282876">
    <property type="component" value="Unassembled WGS sequence"/>
</dbReference>
<accession>A0A437AIM7</accession>
<comment type="caution">
    <text evidence="1">The sequence shown here is derived from an EMBL/GenBank/DDBJ whole genome shotgun (WGS) entry which is preliminary data.</text>
</comment>
<sequence>MHDDTTKIVENEFDINTDNLLANNGVFDENFETNIFDEEILFGLCEEEIEEDSLEPQTERLSECTTELYQEQLDNQIIVDKNTCQFLDSNNSLNLVTPLLTNNSTTTNGIENPISVVFHENNTVDMSDFDKKIIQLIKKPQKIFIAQGEDIDSLNDYESCKFIWTIIIVKLKIPKYLFRIHLKM</sequence>
<reference evidence="1 2" key="1">
    <citation type="submission" date="2018-10" db="EMBL/GenBank/DDBJ databases">
        <title>Draft genome sequence of the microsporidian Tubulinosema ratisbonensis.</title>
        <authorList>
            <person name="Polonais V."/>
            <person name="Peyretaillade E."/>
            <person name="Niehus S."/>
            <person name="Wawrzyniak I."/>
            <person name="Franchet A."/>
            <person name="Gaspin C."/>
            <person name="Reichstadt M."/>
            <person name="Belser C."/>
            <person name="Labadie K."/>
            <person name="Delbac F."/>
            <person name="Ferrandon D."/>
        </authorList>
    </citation>
    <scope>NUCLEOTIDE SEQUENCE [LARGE SCALE GENOMIC DNA]</scope>
    <source>
        <strain evidence="1 2">Franzen</strain>
    </source>
</reference>
<dbReference type="VEuPathDB" id="MicrosporidiaDB:TUBRATIS_26480"/>
<evidence type="ECO:0000313" key="1">
    <source>
        <dbReference type="EMBL" id="RVD90919.1"/>
    </source>
</evidence>
<dbReference type="EMBL" id="RCSS01000721">
    <property type="protein sequence ID" value="RVD90919.1"/>
    <property type="molecule type" value="Genomic_DNA"/>
</dbReference>
<proteinExistence type="predicted"/>
<keyword evidence="2" id="KW-1185">Reference proteome</keyword>
<name>A0A437AIM7_9MICR</name>
<dbReference type="AlphaFoldDB" id="A0A437AIM7"/>
<protein>
    <submittedName>
        <fullName evidence="1">Uncharacterized protein</fullName>
    </submittedName>
</protein>